<accession>A0A0D9XPF5</accession>
<evidence type="ECO:0000313" key="2">
    <source>
        <dbReference type="Proteomes" id="UP000032180"/>
    </source>
</evidence>
<reference evidence="1" key="3">
    <citation type="submission" date="2015-04" db="UniProtKB">
        <authorList>
            <consortium name="EnsemblPlants"/>
        </authorList>
    </citation>
    <scope>IDENTIFICATION</scope>
</reference>
<proteinExistence type="predicted"/>
<reference evidence="1 2" key="1">
    <citation type="submission" date="2012-08" db="EMBL/GenBank/DDBJ databases">
        <title>Oryza genome evolution.</title>
        <authorList>
            <person name="Wing R.A."/>
        </authorList>
    </citation>
    <scope>NUCLEOTIDE SEQUENCE</scope>
</reference>
<protein>
    <submittedName>
        <fullName evidence="1">Uncharacterized protein</fullName>
    </submittedName>
</protein>
<dbReference type="HOGENOM" id="CLU_2545907_0_0_1"/>
<name>A0A0D9XPF5_9ORYZ</name>
<dbReference type="AlphaFoldDB" id="A0A0D9XPF5"/>
<sequence>MVAAGSIDVLRGADARYSKQHGGYSGILTFFVEVSTQIERHKSAISCSQAAAAGRCVVGHRFPKQHSIRSNMGKILFRNSDFD</sequence>
<reference evidence="2" key="2">
    <citation type="submission" date="2013-12" db="EMBL/GenBank/DDBJ databases">
        <authorList>
            <person name="Yu Y."/>
            <person name="Lee S."/>
            <person name="de Baynast K."/>
            <person name="Wissotski M."/>
            <person name="Liu L."/>
            <person name="Talag J."/>
            <person name="Goicoechea J."/>
            <person name="Angelova A."/>
            <person name="Jetty R."/>
            <person name="Kudrna D."/>
            <person name="Golser W."/>
            <person name="Rivera L."/>
            <person name="Zhang J."/>
            <person name="Wing R."/>
        </authorList>
    </citation>
    <scope>NUCLEOTIDE SEQUENCE</scope>
</reference>
<keyword evidence="2" id="KW-1185">Reference proteome</keyword>
<dbReference type="EnsemblPlants" id="LPERR11G03620.1">
    <property type="protein sequence ID" value="LPERR11G03620.1"/>
    <property type="gene ID" value="LPERR11G03620"/>
</dbReference>
<dbReference type="Gramene" id="LPERR11G03620.1">
    <property type="protein sequence ID" value="LPERR11G03620.1"/>
    <property type="gene ID" value="LPERR11G03620"/>
</dbReference>
<organism evidence="1 2">
    <name type="scientific">Leersia perrieri</name>
    <dbReference type="NCBI Taxonomy" id="77586"/>
    <lineage>
        <taxon>Eukaryota</taxon>
        <taxon>Viridiplantae</taxon>
        <taxon>Streptophyta</taxon>
        <taxon>Embryophyta</taxon>
        <taxon>Tracheophyta</taxon>
        <taxon>Spermatophyta</taxon>
        <taxon>Magnoliopsida</taxon>
        <taxon>Liliopsida</taxon>
        <taxon>Poales</taxon>
        <taxon>Poaceae</taxon>
        <taxon>BOP clade</taxon>
        <taxon>Oryzoideae</taxon>
        <taxon>Oryzeae</taxon>
        <taxon>Oryzinae</taxon>
        <taxon>Leersia</taxon>
    </lineage>
</organism>
<dbReference type="Proteomes" id="UP000032180">
    <property type="component" value="Chromosome 11"/>
</dbReference>
<evidence type="ECO:0000313" key="1">
    <source>
        <dbReference type="EnsemblPlants" id="LPERR11G03620.1"/>
    </source>
</evidence>